<evidence type="ECO:0000256" key="1">
    <source>
        <dbReference type="SAM" id="Phobius"/>
    </source>
</evidence>
<organism evidence="2 3">
    <name type="scientific">Trichinella pseudospiralis</name>
    <name type="common">Parasitic roundworm</name>
    <dbReference type="NCBI Taxonomy" id="6337"/>
    <lineage>
        <taxon>Eukaryota</taxon>
        <taxon>Metazoa</taxon>
        <taxon>Ecdysozoa</taxon>
        <taxon>Nematoda</taxon>
        <taxon>Enoplea</taxon>
        <taxon>Dorylaimia</taxon>
        <taxon>Trichinellida</taxon>
        <taxon>Trichinellidae</taxon>
        <taxon>Trichinella</taxon>
    </lineage>
</organism>
<dbReference type="EMBL" id="JYDT01000096">
    <property type="protein sequence ID" value="KRY85187.1"/>
    <property type="molecule type" value="Genomic_DNA"/>
</dbReference>
<keyword evidence="1" id="KW-0812">Transmembrane</keyword>
<keyword evidence="3" id="KW-1185">Reference proteome</keyword>
<comment type="caution">
    <text evidence="2">The sequence shown here is derived from an EMBL/GenBank/DDBJ whole genome shotgun (WGS) entry which is preliminary data.</text>
</comment>
<evidence type="ECO:0000313" key="3">
    <source>
        <dbReference type="Proteomes" id="UP000054995"/>
    </source>
</evidence>
<dbReference type="Proteomes" id="UP000054995">
    <property type="component" value="Unassembled WGS sequence"/>
</dbReference>
<feature type="transmembrane region" description="Helical" evidence="1">
    <location>
        <begin position="6"/>
        <end position="26"/>
    </location>
</feature>
<accession>A0A0V1FIP5</accession>
<keyword evidence="1" id="KW-0472">Membrane</keyword>
<reference evidence="2 3" key="1">
    <citation type="submission" date="2015-01" db="EMBL/GenBank/DDBJ databases">
        <title>Evolution of Trichinella species and genotypes.</title>
        <authorList>
            <person name="Korhonen P.K."/>
            <person name="Edoardo P."/>
            <person name="Giuseppe L.R."/>
            <person name="Gasser R.B."/>
        </authorList>
    </citation>
    <scope>NUCLEOTIDE SEQUENCE [LARGE SCALE GENOMIC DNA]</scope>
    <source>
        <strain evidence="2">ISS470</strain>
    </source>
</reference>
<sequence>MTEWYIFAFSKIIISKVGLFIVRAIFKVNLRKIMAKLYSRVLPSFLCLSYGAELIRFCAYYIDEQNAIHKIYRDNPYVVQIQLSSTFDLYLNRLVRATVRSNKN</sequence>
<protein>
    <submittedName>
        <fullName evidence="2">Uncharacterized protein</fullName>
    </submittedName>
</protein>
<dbReference type="AlphaFoldDB" id="A0A0V1FIP5"/>
<keyword evidence="1" id="KW-1133">Transmembrane helix</keyword>
<proteinExistence type="predicted"/>
<evidence type="ECO:0000313" key="2">
    <source>
        <dbReference type="EMBL" id="KRY85187.1"/>
    </source>
</evidence>
<gene>
    <name evidence="2" type="ORF">T4D_10824</name>
</gene>
<name>A0A0V1FIP5_TRIPS</name>